<protein>
    <recommendedName>
        <fullName evidence="5">Tyrosine kinase G-rich domain-containing protein</fullName>
    </recommendedName>
</protein>
<sequence>MIFGLFLLGIIAAIGFNYAFVSKDIIYKGKTLLEIGFKDEGTLIEQPKQLLEKINQGIYGEVNDDIVVLNPAGTNLIEIKIEGNNQEKIKNILEGISGAIVNNHNEEINVKKEIFNNKINEAQSKIALLKQQEKDIKSGVSASDRQITSFLLKNDLIMEEQKIENFKEDLANIQSTEIISHSDAMEIPSNQKLFNIIMGGLTGLFTGIFLVFLLVWWRKSY</sequence>
<organism evidence="3 4">
    <name type="scientific">Candidatus Wolfebacteria bacterium CG_4_10_14_0_8_um_filter_37_11</name>
    <dbReference type="NCBI Taxonomy" id="1975062"/>
    <lineage>
        <taxon>Bacteria</taxon>
        <taxon>Candidatus Wolfeibacteriota</taxon>
    </lineage>
</organism>
<evidence type="ECO:0000256" key="2">
    <source>
        <dbReference type="SAM" id="Phobius"/>
    </source>
</evidence>
<dbReference type="EMBL" id="PFKZ01000063">
    <property type="protein sequence ID" value="PIY59463.1"/>
    <property type="molecule type" value="Genomic_DNA"/>
</dbReference>
<keyword evidence="2" id="KW-1133">Transmembrane helix</keyword>
<evidence type="ECO:0008006" key="5">
    <source>
        <dbReference type="Google" id="ProtNLM"/>
    </source>
</evidence>
<name>A0A2M7Q7W0_9BACT</name>
<evidence type="ECO:0000313" key="3">
    <source>
        <dbReference type="EMBL" id="PIY59463.1"/>
    </source>
</evidence>
<dbReference type="AlphaFoldDB" id="A0A2M7Q7W0"/>
<accession>A0A2M7Q7W0</accession>
<keyword evidence="1" id="KW-0175">Coiled coil</keyword>
<keyword evidence="2" id="KW-0812">Transmembrane</keyword>
<reference evidence="4" key="1">
    <citation type="submission" date="2017-09" db="EMBL/GenBank/DDBJ databases">
        <title>Depth-based differentiation of microbial function through sediment-hosted aquifers and enrichment of novel symbionts in the deep terrestrial subsurface.</title>
        <authorList>
            <person name="Probst A.J."/>
            <person name="Ladd B."/>
            <person name="Jarett J.K."/>
            <person name="Geller-Mcgrath D.E."/>
            <person name="Sieber C.M.K."/>
            <person name="Emerson J.B."/>
            <person name="Anantharaman K."/>
            <person name="Thomas B.C."/>
            <person name="Malmstrom R."/>
            <person name="Stieglmeier M."/>
            <person name="Klingl A."/>
            <person name="Woyke T."/>
            <person name="Ryan C.M."/>
            <person name="Banfield J.F."/>
        </authorList>
    </citation>
    <scope>NUCLEOTIDE SEQUENCE [LARGE SCALE GENOMIC DNA]</scope>
</reference>
<comment type="caution">
    <text evidence="3">The sequence shown here is derived from an EMBL/GenBank/DDBJ whole genome shotgun (WGS) entry which is preliminary data.</text>
</comment>
<keyword evidence="2" id="KW-0472">Membrane</keyword>
<evidence type="ECO:0000313" key="4">
    <source>
        <dbReference type="Proteomes" id="UP000230363"/>
    </source>
</evidence>
<feature type="coiled-coil region" evidence="1">
    <location>
        <begin position="105"/>
        <end position="132"/>
    </location>
</feature>
<gene>
    <name evidence="3" type="ORF">COY96_01700</name>
</gene>
<evidence type="ECO:0000256" key="1">
    <source>
        <dbReference type="SAM" id="Coils"/>
    </source>
</evidence>
<dbReference type="Proteomes" id="UP000230363">
    <property type="component" value="Unassembled WGS sequence"/>
</dbReference>
<feature type="transmembrane region" description="Helical" evidence="2">
    <location>
        <begin position="193"/>
        <end position="217"/>
    </location>
</feature>
<proteinExistence type="predicted"/>